<dbReference type="HOGENOM" id="CLU_1779919_0_0_1"/>
<organism evidence="2 3">
    <name type="scientific">Amborella trichopoda</name>
    <dbReference type="NCBI Taxonomy" id="13333"/>
    <lineage>
        <taxon>Eukaryota</taxon>
        <taxon>Viridiplantae</taxon>
        <taxon>Streptophyta</taxon>
        <taxon>Embryophyta</taxon>
        <taxon>Tracheophyta</taxon>
        <taxon>Spermatophyta</taxon>
        <taxon>Magnoliopsida</taxon>
        <taxon>Amborellales</taxon>
        <taxon>Amborellaceae</taxon>
        <taxon>Amborella</taxon>
    </lineage>
</organism>
<dbReference type="AlphaFoldDB" id="W1PQA1"/>
<feature type="compositionally biased region" description="Acidic residues" evidence="1">
    <location>
        <begin position="13"/>
        <end position="25"/>
    </location>
</feature>
<feature type="region of interest" description="Disordered" evidence="1">
    <location>
        <begin position="119"/>
        <end position="146"/>
    </location>
</feature>
<feature type="compositionally biased region" description="Low complexity" evidence="1">
    <location>
        <begin position="120"/>
        <end position="132"/>
    </location>
</feature>
<gene>
    <name evidence="2" type="ORF">AMTR_s00013p00149510</name>
</gene>
<sequence length="146" mass="15889">MICSLPDPNWEGLLEENEEDDGEEENAVSHMLDDMGLSFNIPLAIVYQVIKANLKKAKSAIKVSNVLNRGETPKTSAKQLKGKKKLAKAPLRSSARIVARRMMSGGVVKRNGDPVVINIEESSSSSPLWDSYSSEEPDGDGPHVKA</sequence>
<keyword evidence="3" id="KW-1185">Reference proteome</keyword>
<proteinExistence type="predicted"/>
<evidence type="ECO:0000313" key="3">
    <source>
        <dbReference type="Proteomes" id="UP000017836"/>
    </source>
</evidence>
<dbReference type="Gramene" id="ERN09896">
    <property type="protein sequence ID" value="ERN09896"/>
    <property type="gene ID" value="AMTR_s00013p00149510"/>
</dbReference>
<feature type="region of interest" description="Disordered" evidence="1">
    <location>
        <begin position="1"/>
        <end position="25"/>
    </location>
</feature>
<reference evidence="3" key="1">
    <citation type="journal article" date="2013" name="Science">
        <title>The Amborella genome and the evolution of flowering plants.</title>
        <authorList>
            <consortium name="Amborella Genome Project"/>
        </authorList>
    </citation>
    <scope>NUCLEOTIDE SEQUENCE [LARGE SCALE GENOMIC DNA]</scope>
</reference>
<dbReference type="EMBL" id="KI392979">
    <property type="protein sequence ID" value="ERN09896.1"/>
    <property type="molecule type" value="Genomic_DNA"/>
</dbReference>
<evidence type="ECO:0000313" key="2">
    <source>
        <dbReference type="EMBL" id="ERN09896.1"/>
    </source>
</evidence>
<dbReference type="Proteomes" id="UP000017836">
    <property type="component" value="Unassembled WGS sequence"/>
</dbReference>
<evidence type="ECO:0000256" key="1">
    <source>
        <dbReference type="SAM" id="MobiDB-lite"/>
    </source>
</evidence>
<name>W1PQA1_AMBTC</name>
<protein>
    <submittedName>
        <fullName evidence="2">Uncharacterized protein</fullName>
    </submittedName>
</protein>
<accession>W1PQA1</accession>